<comment type="function">
    <text evidence="8">3'-5' exoribonuclease that releases 5'-nucleoside monophosphates and is involved in maturation of structured RNAs.</text>
</comment>
<dbReference type="Gene3D" id="2.40.50.140">
    <property type="entry name" value="Nucleic acid-binding proteins"/>
    <property type="match status" value="2"/>
</dbReference>
<comment type="caution">
    <text evidence="11">The sequence shown here is derived from an EMBL/GenBank/DDBJ whole genome shotgun (WGS) entry which is preliminary data.</text>
</comment>
<evidence type="ECO:0000256" key="3">
    <source>
        <dbReference type="ARBA" id="ARBA00022490"/>
    </source>
</evidence>
<evidence type="ECO:0000256" key="1">
    <source>
        <dbReference type="ARBA" id="ARBA00001849"/>
    </source>
</evidence>
<dbReference type="PANTHER" id="PTHR23355">
    <property type="entry name" value="RIBONUCLEASE"/>
    <property type="match status" value="1"/>
</dbReference>
<evidence type="ECO:0000256" key="4">
    <source>
        <dbReference type="ARBA" id="ARBA00022722"/>
    </source>
</evidence>
<dbReference type="CDD" id="cd04471">
    <property type="entry name" value="S1_RNase_R"/>
    <property type="match status" value="1"/>
</dbReference>
<keyword evidence="4 8" id="KW-0540">Nuclease</keyword>
<evidence type="ECO:0000256" key="2">
    <source>
        <dbReference type="ARBA" id="ARBA00004496"/>
    </source>
</evidence>
<gene>
    <name evidence="8 11" type="primary">rnr</name>
    <name evidence="11" type="ORF">E4680_10075</name>
</gene>
<dbReference type="EC" id="3.1.13.1" evidence="8"/>
<keyword evidence="6 8" id="KW-0269">Exonuclease</keyword>
<accession>A0A4Z0F6V0</accession>
<evidence type="ECO:0000256" key="8">
    <source>
        <dbReference type="HAMAP-Rule" id="MF_01895"/>
    </source>
</evidence>
<evidence type="ECO:0000256" key="9">
    <source>
        <dbReference type="SAM" id="MobiDB-lite"/>
    </source>
</evidence>
<keyword evidence="12" id="KW-1185">Reference proteome</keyword>
<sequence length="778" mass="87874">MAEADWQSRDPHYEQERLKYPEPAPSREYLRMLLSEAGEPLSREALIERGGISGAEALEGVERRLMAMVRDGELAINRKGAYGLVERMHLVRGRVIAHRDGFGFLVPEDGGDDIFLPARQMRELFHGDRVLVRIRGEDRRGRREGVVVEVLERHTQQVVGRFYREQGVGIVLPENPRLTHQVVIPPEWQGEVSDGQIVVADIVEPPSKRGPPLGRIREVLGEHMAPGMEIEIAIRSYGIPARWPDAVEAECTRFGTRVNPADKAGRVDLRGIPLVTVDGPDARDFDDAVFCEPGQDGGWRLLVAIADVGHYVRPGDPLDTEAAERGNSVYFPQQVVPMLPEVLSNGLCSINPRVDRLCMVCALEIDSAGEINRFRFFEGVMRSARRLTYDEFAQAAIERDAQTRERFKALTDHLDDLNSLYQLLRQARERRGALDFGSAETVVEFGPDRKISRIVPFLRHDAHRMIEECMIAANVAAARFLSEHRIPALYRVHAPPSTERLEELRAFLGGFGLSLGGGDKPTPQDYSKVLSALETREDRHLIEPVLLRSLSRAEYTVSNDGHFGLSLAAYTHFTSPIRRYPDLIVHRGIRHVLQGGTVDNYPLTTTELERIAEQCSLTERRADEATRDVADWLKCEFMLERVGEVFEGRINAVTGFGLFVLLDEVFVEGLVHVTSLSNDYYQHDPIHHRLRGERSGHIYRLGDRIRVRLIQVNLDERKIDFELAPPEKGQEAGDGTEARAQKRRVSARTASESSENGEKGKRRRPRKRRKVKGKEKKG</sequence>
<organism evidence="11 12">
    <name type="scientific">Candidatus Macondimonas diazotrophica</name>
    <dbReference type="NCBI Taxonomy" id="2305248"/>
    <lineage>
        <taxon>Bacteria</taxon>
        <taxon>Pseudomonadati</taxon>
        <taxon>Pseudomonadota</taxon>
        <taxon>Gammaproteobacteria</taxon>
        <taxon>Chromatiales</taxon>
        <taxon>Ectothiorhodospiraceae</taxon>
        <taxon>Candidatus Macondimonas</taxon>
    </lineage>
</organism>
<dbReference type="InterPro" id="IPR040476">
    <property type="entry name" value="CSD2"/>
</dbReference>
<dbReference type="NCBIfam" id="TIGR00358">
    <property type="entry name" value="3_prime_RNase"/>
    <property type="match status" value="1"/>
</dbReference>
<keyword evidence="5 8" id="KW-0378">Hydrolase</keyword>
<dbReference type="InterPro" id="IPR011129">
    <property type="entry name" value="CSD"/>
</dbReference>
<protein>
    <recommendedName>
        <fullName evidence="8">Ribonuclease R</fullName>
        <shortName evidence="8">RNase R</shortName>
        <ecNumber evidence="8">3.1.13.1</ecNumber>
    </recommendedName>
</protein>
<dbReference type="Pfam" id="PF17876">
    <property type="entry name" value="CSD2"/>
    <property type="match status" value="1"/>
</dbReference>
<feature type="compositionally biased region" description="Basic and acidic residues" evidence="9">
    <location>
        <begin position="728"/>
        <end position="740"/>
    </location>
</feature>
<dbReference type="Pfam" id="PF00575">
    <property type="entry name" value="S1"/>
    <property type="match status" value="1"/>
</dbReference>
<dbReference type="SMART" id="SM00316">
    <property type="entry name" value="S1"/>
    <property type="match status" value="2"/>
</dbReference>
<dbReference type="PANTHER" id="PTHR23355:SF9">
    <property type="entry name" value="DIS3-LIKE EXONUCLEASE 2"/>
    <property type="match status" value="1"/>
</dbReference>
<comment type="subcellular location">
    <subcellularLocation>
        <location evidence="2 8">Cytoplasm</location>
    </subcellularLocation>
</comment>
<evidence type="ECO:0000259" key="10">
    <source>
        <dbReference type="PROSITE" id="PS50126"/>
    </source>
</evidence>
<dbReference type="InterPro" id="IPR012340">
    <property type="entry name" value="NA-bd_OB-fold"/>
</dbReference>
<dbReference type="SMART" id="SM00357">
    <property type="entry name" value="CSP"/>
    <property type="match status" value="1"/>
</dbReference>
<dbReference type="InterPro" id="IPR013223">
    <property type="entry name" value="RNase_B_OB_dom"/>
</dbReference>
<dbReference type="NCBIfam" id="TIGR02063">
    <property type="entry name" value="RNase_R"/>
    <property type="match status" value="1"/>
</dbReference>
<dbReference type="HAMAP" id="MF_01895">
    <property type="entry name" value="RNase_R"/>
    <property type="match status" value="1"/>
</dbReference>
<dbReference type="InterPro" id="IPR003029">
    <property type="entry name" value="S1_domain"/>
</dbReference>
<name>A0A4Z0F6V0_9GAMM</name>
<dbReference type="Pfam" id="PF08206">
    <property type="entry name" value="OB_RNB"/>
    <property type="match status" value="1"/>
</dbReference>
<evidence type="ECO:0000313" key="11">
    <source>
        <dbReference type="EMBL" id="TFZ81995.1"/>
    </source>
</evidence>
<dbReference type="InterPro" id="IPR022966">
    <property type="entry name" value="RNase_II/R_CS"/>
</dbReference>
<dbReference type="GO" id="GO:0005829">
    <property type="term" value="C:cytosol"/>
    <property type="evidence" value="ECO:0007669"/>
    <property type="project" value="UniProtKB-ARBA"/>
</dbReference>
<dbReference type="GO" id="GO:0006402">
    <property type="term" value="P:mRNA catabolic process"/>
    <property type="evidence" value="ECO:0007669"/>
    <property type="project" value="TreeGrafter"/>
</dbReference>
<comment type="catalytic activity">
    <reaction evidence="1 8">
        <text>Exonucleolytic cleavage in the 3'- to 5'-direction to yield nucleoside 5'-phosphates.</text>
        <dbReference type="EC" id="3.1.13.1"/>
    </reaction>
</comment>
<dbReference type="SMART" id="SM00955">
    <property type="entry name" value="RNB"/>
    <property type="match status" value="1"/>
</dbReference>
<dbReference type="InterPro" id="IPR050180">
    <property type="entry name" value="RNR_Ribonuclease"/>
</dbReference>
<keyword evidence="7 8" id="KW-0694">RNA-binding</keyword>
<feature type="region of interest" description="Disordered" evidence="9">
    <location>
        <begin position="723"/>
        <end position="778"/>
    </location>
</feature>
<comment type="similarity">
    <text evidence="8">Belongs to the RNR ribonuclease family. RNase R subfamily.</text>
</comment>
<dbReference type="InterPro" id="IPR001900">
    <property type="entry name" value="RNase_II/R"/>
</dbReference>
<dbReference type="FunFam" id="2.40.50.140:FF:000213">
    <property type="entry name" value="Ribonuclease R"/>
    <property type="match status" value="1"/>
</dbReference>
<evidence type="ECO:0000256" key="6">
    <source>
        <dbReference type="ARBA" id="ARBA00022839"/>
    </source>
</evidence>
<evidence type="ECO:0000256" key="5">
    <source>
        <dbReference type="ARBA" id="ARBA00022801"/>
    </source>
</evidence>
<dbReference type="PROSITE" id="PS50126">
    <property type="entry name" value="S1"/>
    <property type="match status" value="1"/>
</dbReference>
<feature type="domain" description="S1 motif" evidence="10">
    <location>
        <begin position="643"/>
        <end position="724"/>
    </location>
</feature>
<dbReference type="InterPro" id="IPR004476">
    <property type="entry name" value="RNase_II/RNase_R"/>
</dbReference>
<dbReference type="GO" id="GO:0008859">
    <property type="term" value="F:exoribonuclease II activity"/>
    <property type="evidence" value="ECO:0007669"/>
    <property type="project" value="UniProtKB-UniRule"/>
</dbReference>
<dbReference type="RefSeq" id="WP_135282281.1">
    <property type="nucleotide sequence ID" value="NZ_SRIO01000013.1"/>
</dbReference>
<reference evidence="11 12" key="1">
    <citation type="journal article" date="2019" name="ISME J.">
        <title>Candidatus Macondimonas diazotrophica, a novel gammaproteobacterial genus dominating crude-oil-contaminated coastal sediments.</title>
        <authorList>
            <person name="Karthikeyan S."/>
            <person name="Konstantinidis K."/>
        </authorList>
    </citation>
    <scope>NUCLEOTIDE SEQUENCE [LARGE SCALE GENOMIC DNA]</scope>
    <source>
        <strain evidence="11 12">KTK01</strain>
    </source>
</reference>
<feature type="compositionally biased region" description="Basic residues" evidence="9">
    <location>
        <begin position="760"/>
        <end position="778"/>
    </location>
</feature>
<evidence type="ECO:0000313" key="12">
    <source>
        <dbReference type="Proteomes" id="UP000297890"/>
    </source>
</evidence>
<dbReference type="GO" id="GO:0003723">
    <property type="term" value="F:RNA binding"/>
    <property type="evidence" value="ECO:0007669"/>
    <property type="project" value="UniProtKB-UniRule"/>
</dbReference>
<dbReference type="PROSITE" id="PS01175">
    <property type="entry name" value="RIBONUCLEASE_II"/>
    <property type="match status" value="1"/>
</dbReference>
<evidence type="ECO:0000256" key="7">
    <source>
        <dbReference type="ARBA" id="ARBA00022884"/>
    </source>
</evidence>
<dbReference type="Proteomes" id="UP000297890">
    <property type="component" value="Unassembled WGS sequence"/>
</dbReference>
<dbReference type="SUPFAM" id="SSF50249">
    <property type="entry name" value="Nucleic acid-binding proteins"/>
    <property type="match status" value="4"/>
</dbReference>
<dbReference type="OrthoDB" id="9764149at2"/>
<dbReference type="EMBL" id="SRIO01000013">
    <property type="protein sequence ID" value="TFZ81995.1"/>
    <property type="molecule type" value="Genomic_DNA"/>
</dbReference>
<dbReference type="AlphaFoldDB" id="A0A4Z0F6V0"/>
<dbReference type="InterPro" id="IPR011805">
    <property type="entry name" value="RNase_R"/>
</dbReference>
<dbReference type="Pfam" id="PF00773">
    <property type="entry name" value="RNB"/>
    <property type="match status" value="1"/>
</dbReference>
<proteinExistence type="inferred from homology"/>
<keyword evidence="3 8" id="KW-0963">Cytoplasm</keyword>